<dbReference type="PROSITE" id="PS51197">
    <property type="entry name" value="HTH_RRF2_2"/>
    <property type="match status" value="1"/>
</dbReference>
<dbReference type="Proteomes" id="UP000437736">
    <property type="component" value="Unassembled WGS sequence"/>
</dbReference>
<dbReference type="InterPro" id="IPR036390">
    <property type="entry name" value="WH_DNA-bd_sf"/>
</dbReference>
<dbReference type="Pfam" id="PF02082">
    <property type="entry name" value="Rrf2"/>
    <property type="match status" value="1"/>
</dbReference>
<dbReference type="NCBIfam" id="TIGR00738">
    <property type="entry name" value="rrf2_super"/>
    <property type="match status" value="1"/>
</dbReference>
<dbReference type="SUPFAM" id="SSF46785">
    <property type="entry name" value="Winged helix' DNA-binding domain"/>
    <property type="match status" value="1"/>
</dbReference>
<proteinExistence type="predicted"/>
<dbReference type="PANTHER" id="PTHR33221">
    <property type="entry name" value="WINGED HELIX-TURN-HELIX TRANSCRIPTIONAL REGULATOR, RRF2 FAMILY"/>
    <property type="match status" value="1"/>
</dbReference>
<dbReference type="PANTHER" id="PTHR33221:SF15">
    <property type="entry name" value="HTH-TYPE TRANSCRIPTIONAL REGULATOR YWGB-RELATED"/>
    <property type="match status" value="1"/>
</dbReference>
<name>A0ABW9QXZ0_9ACTN</name>
<dbReference type="InterPro" id="IPR036388">
    <property type="entry name" value="WH-like_DNA-bd_sf"/>
</dbReference>
<dbReference type="Gene3D" id="1.10.10.10">
    <property type="entry name" value="Winged helix-like DNA-binding domain superfamily/Winged helix DNA-binding domain"/>
    <property type="match status" value="1"/>
</dbReference>
<keyword evidence="2" id="KW-1185">Reference proteome</keyword>
<comment type="caution">
    <text evidence="1">The sequence shown here is derived from an EMBL/GenBank/DDBJ whole genome shotgun (WGS) entry which is preliminary data.</text>
</comment>
<gene>
    <name evidence="1" type="ORF">GHK86_17460</name>
</gene>
<reference evidence="1 2" key="1">
    <citation type="submission" date="2019-11" db="EMBL/GenBank/DDBJ databases">
        <title>Acidiferrimicrobium australis gen. nov., sp. nov., an acidophilic and obligately heterotrophic, member of the Actinobacteria that catalyses dissimilatory oxido- reduction of iron isolated from metal-rich acidic water in Chile.</title>
        <authorList>
            <person name="Gonzalez D."/>
            <person name="Huber K."/>
            <person name="Hedrich S."/>
            <person name="Rojas-Villalobos C."/>
            <person name="Quatrini R."/>
            <person name="Dinamarca M.A."/>
            <person name="Schwarz A."/>
            <person name="Canales C."/>
            <person name="Nancucheo I."/>
        </authorList>
    </citation>
    <scope>NUCLEOTIDE SEQUENCE [LARGE SCALE GENOMIC DNA]</scope>
    <source>
        <strain evidence="1 2">USS-CCA1</strain>
    </source>
</reference>
<accession>A0ABW9QXZ0</accession>
<feature type="non-terminal residue" evidence="1">
    <location>
        <position position="248"/>
    </location>
</feature>
<dbReference type="InterPro" id="IPR000944">
    <property type="entry name" value="Tscrpt_reg_Rrf2"/>
</dbReference>
<dbReference type="EMBL" id="WJHE01001041">
    <property type="protein sequence ID" value="MST34501.1"/>
    <property type="molecule type" value="Genomic_DNA"/>
</dbReference>
<sequence>MNLTLTRRGDYVVRSALALARAYPSGRPRKIREVVAEMAVPPTFASQILADLVRAELATSRAGKAGGYRLVRDPRDISLLEVVEAGEGPLRAERCALGDGPCRWDAVCPLHETWSSATAAFRSSLAATSLADLAASDEGLETGTRSAPADSHRAGGHAVAVDQTVPVAAPAATLLDRLHRLEPRLAAAVAAAYAEVLPAGGGWHPGEADTAVVLAAQPRAATGTLTWECASEAEDGESRFEGAVEVTP</sequence>
<evidence type="ECO:0000313" key="1">
    <source>
        <dbReference type="EMBL" id="MST34501.1"/>
    </source>
</evidence>
<protein>
    <submittedName>
        <fullName evidence="1">Rrf2 family transcriptional regulator</fullName>
    </submittedName>
</protein>
<organism evidence="1 2">
    <name type="scientific">Acidiferrimicrobium australe</name>
    <dbReference type="NCBI Taxonomy" id="2664430"/>
    <lineage>
        <taxon>Bacteria</taxon>
        <taxon>Bacillati</taxon>
        <taxon>Actinomycetota</taxon>
        <taxon>Acidimicrobiia</taxon>
        <taxon>Acidimicrobiales</taxon>
        <taxon>Acidimicrobiaceae</taxon>
        <taxon>Acidiferrimicrobium</taxon>
    </lineage>
</organism>
<evidence type="ECO:0000313" key="2">
    <source>
        <dbReference type="Proteomes" id="UP000437736"/>
    </source>
</evidence>